<accession>W4L9K0</accession>
<reference evidence="1 2" key="1">
    <citation type="journal article" date="2014" name="Nature">
        <title>An environmental bacterial taxon with a large and distinct metabolic repertoire.</title>
        <authorList>
            <person name="Wilson M.C."/>
            <person name="Mori T."/>
            <person name="Ruckert C."/>
            <person name="Uria A.R."/>
            <person name="Helf M.J."/>
            <person name="Takada K."/>
            <person name="Gernert C."/>
            <person name="Steffens U.A."/>
            <person name="Heycke N."/>
            <person name="Schmitt S."/>
            <person name="Rinke C."/>
            <person name="Helfrich E.J."/>
            <person name="Brachmann A.O."/>
            <person name="Gurgui C."/>
            <person name="Wakimoto T."/>
            <person name="Kracht M."/>
            <person name="Crusemann M."/>
            <person name="Hentschel U."/>
            <person name="Abe I."/>
            <person name="Matsunaga S."/>
            <person name="Kalinowski J."/>
            <person name="Takeyama H."/>
            <person name="Piel J."/>
        </authorList>
    </citation>
    <scope>NUCLEOTIDE SEQUENCE [LARGE SCALE GENOMIC DNA]</scope>
    <source>
        <strain evidence="2">TSY1</strain>
    </source>
</reference>
<evidence type="ECO:0000313" key="2">
    <source>
        <dbReference type="Proteomes" id="UP000019141"/>
    </source>
</evidence>
<dbReference type="AlphaFoldDB" id="W4L9K0"/>
<dbReference type="HOGENOM" id="CLU_3341730_0_0_7"/>
<evidence type="ECO:0000313" key="1">
    <source>
        <dbReference type="EMBL" id="ETW94589.1"/>
    </source>
</evidence>
<comment type="caution">
    <text evidence="1">The sequence shown here is derived from an EMBL/GenBank/DDBJ whole genome shotgun (WGS) entry which is preliminary data.</text>
</comment>
<protein>
    <submittedName>
        <fullName evidence="1">Uncharacterized protein</fullName>
    </submittedName>
</protein>
<gene>
    <name evidence="1" type="ORF">ETSY1_34255</name>
</gene>
<organism evidence="1 2">
    <name type="scientific">Entotheonella factor</name>
    <dbReference type="NCBI Taxonomy" id="1429438"/>
    <lineage>
        <taxon>Bacteria</taxon>
        <taxon>Pseudomonadati</taxon>
        <taxon>Nitrospinota/Tectimicrobiota group</taxon>
        <taxon>Candidatus Tectimicrobiota</taxon>
        <taxon>Candidatus Entotheonellia</taxon>
        <taxon>Candidatus Entotheonellales</taxon>
        <taxon>Candidatus Entotheonellaceae</taxon>
        <taxon>Candidatus Entotheonella</taxon>
    </lineage>
</organism>
<dbReference type="Proteomes" id="UP000019141">
    <property type="component" value="Unassembled WGS sequence"/>
</dbReference>
<dbReference type="EMBL" id="AZHW01001044">
    <property type="protein sequence ID" value="ETW94589.1"/>
    <property type="molecule type" value="Genomic_DNA"/>
</dbReference>
<sequence>MAAGLGWLYTRVSLTELADSGGMKGIEMAQWLFGADS</sequence>
<keyword evidence="2" id="KW-1185">Reference proteome</keyword>
<proteinExistence type="predicted"/>
<name>W4L9K0_ENTF1</name>